<accession>A0A7W3SVE2</accession>
<name>A0A7W3SVE2_9BACL</name>
<dbReference type="RefSeq" id="WP_182537274.1">
    <property type="nucleotide sequence ID" value="NZ_JACJIP010000023.1"/>
</dbReference>
<feature type="transmembrane region" description="Helical" evidence="1">
    <location>
        <begin position="76"/>
        <end position="97"/>
    </location>
</feature>
<protein>
    <recommendedName>
        <fullName evidence="4">DUF5316 domain-containing protein</fullName>
    </recommendedName>
</protein>
<dbReference type="AlphaFoldDB" id="A0A7W3SVE2"/>
<evidence type="ECO:0000313" key="2">
    <source>
        <dbReference type="EMBL" id="MBA9086830.1"/>
    </source>
</evidence>
<comment type="caution">
    <text evidence="2">The sequence shown here is derived from an EMBL/GenBank/DDBJ whole genome shotgun (WGS) entry which is preliminary data.</text>
</comment>
<keyword evidence="1" id="KW-0472">Membrane</keyword>
<keyword evidence="3" id="KW-1185">Reference proteome</keyword>
<dbReference type="EMBL" id="JACJIP010000023">
    <property type="protein sequence ID" value="MBA9086830.1"/>
    <property type="molecule type" value="Genomic_DNA"/>
</dbReference>
<feature type="transmembrane region" description="Helical" evidence="1">
    <location>
        <begin position="7"/>
        <end position="27"/>
    </location>
</feature>
<keyword evidence="1" id="KW-1133">Transmembrane helix</keyword>
<evidence type="ECO:0008006" key="4">
    <source>
        <dbReference type="Google" id="ProtNLM"/>
    </source>
</evidence>
<feature type="transmembrane region" description="Helical" evidence="1">
    <location>
        <begin position="33"/>
        <end position="55"/>
    </location>
</feature>
<dbReference type="Pfam" id="PF17247">
    <property type="entry name" value="DUF5316"/>
    <property type="match status" value="1"/>
</dbReference>
<proteinExistence type="predicted"/>
<keyword evidence="1" id="KW-0812">Transmembrane</keyword>
<evidence type="ECO:0000313" key="3">
    <source>
        <dbReference type="Proteomes" id="UP000567067"/>
    </source>
</evidence>
<dbReference type="InterPro" id="IPR035167">
    <property type="entry name" value="DUF5316"/>
</dbReference>
<gene>
    <name evidence="2" type="ORF">FHR92_003310</name>
</gene>
<dbReference type="Proteomes" id="UP000567067">
    <property type="component" value="Unassembled WGS sequence"/>
</dbReference>
<evidence type="ECO:0000256" key="1">
    <source>
        <dbReference type="SAM" id="Phobius"/>
    </source>
</evidence>
<organism evidence="2 3">
    <name type="scientific">Fontibacillus solani</name>
    <dbReference type="NCBI Taxonomy" id="1572857"/>
    <lineage>
        <taxon>Bacteria</taxon>
        <taxon>Bacillati</taxon>
        <taxon>Bacillota</taxon>
        <taxon>Bacilli</taxon>
        <taxon>Bacillales</taxon>
        <taxon>Paenibacillaceae</taxon>
        <taxon>Fontibacillus</taxon>
    </lineage>
</organism>
<sequence>MSKIRTLIIGIVLGVCSALLFGLFSNWEMAMKLTGGVGMGSWLLAGILSGAFISSDRTRANNSIESAEDKKFRNKYSIILFIFGLPFLIIAMIIYLITK</sequence>
<reference evidence="2 3" key="1">
    <citation type="submission" date="2020-08" db="EMBL/GenBank/DDBJ databases">
        <title>Genomic Encyclopedia of Type Strains, Phase III (KMG-III): the genomes of soil and plant-associated and newly described type strains.</title>
        <authorList>
            <person name="Whitman W."/>
        </authorList>
    </citation>
    <scope>NUCLEOTIDE SEQUENCE [LARGE SCALE GENOMIC DNA]</scope>
    <source>
        <strain evidence="2 3">CECT 8693</strain>
    </source>
</reference>